<dbReference type="AlphaFoldDB" id="A0A285PHG8"/>
<dbReference type="InterPro" id="IPR012171">
    <property type="entry name" value="Fatty_acid_desaturase"/>
</dbReference>
<gene>
    <name evidence="3" type="ORF">SAMN06265368_2403</name>
</gene>
<feature type="transmembrane region" description="Helical" evidence="1">
    <location>
        <begin position="28"/>
        <end position="47"/>
    </location>
</feature>
<dbReference type="CDD" id="cd03507">
    <property type="entry name" value="Delta12-FADS-like"/>
    <property type="match status" value="1"/>
</dbReference>
<sequence length="342" mass="39196">MNKPLVSEARSWAKILAPYKLPHHGRSVFELILTMGLFALCWGAMLWSVGSGYWLYFLLLVPTAGLLVRMFLIQHDCGHGSFFRSKLANDWLGRFIGVLTLTPYDFWKRTHAIHHASSGNLDRRGLGDVDTITVHEYRALSPFRKLLYRLYRNPLVMFVLGPTYLFFLQHRLPIGLMRRGWVPWVSAMSTNVGIIAVAIAGMWIFGVKEFLIIQIPVTILATTIGVWLFFVQHQFEGAHWDHEEDWSRHHAALHGSSHYDLPPVLTWFTANIGIHHVHHLASGIPFYRLGKVLIDHPELKDVGRITIGESLRCIPLALWDEDSRKLISFREFRQMTANQASA</sequence>
<evidence type="ECO:0000313" key="4">
    <source>
        <dbReference type="Proteomes" id="UP000219439"/>
    </source>
</evidence>
<organism evidence="3 4">
    <name type="scientific">Cohaesibacter gelatinilyticus</name>
    <dbReference type="NCBI Taxonomy" id="372072"/>
    <lineage>
        <taxon>Bacteria</taxon>
        <taxon>Pseudomonadati</taxon>
        <taxon>Pseudomonadota</taxon>
        <taxon>Alphaproteobacteria</taxon>
        <taxon>Hyphomicrobiales</taxon>
        <taxon>Cohaesibacteraceae</taxon>
    </lineage>
</organism>
<dbReference type="PANTHER" id="PTHR19353:SF73">
    <property type="entry name" value="FATTY ACID DESATURASE"/>
    <property type="match status" value="1"/>
</dbReference>
<dbReference type="OrthoDB" id="9769653at2"/>
<protein>
    <submittedName>
        <fullName evidence="3">Omega-6 fatty acid desaturase (Delta-12 desaturase)</fullName>
    </submittedName>
</protein>
<keyword evidence="1" id="KW-0812">Transmembrane</keyword>
<name>A0A285PHG8_9HYPH</name>
<feature type="transmembrane region" description="Helical" evidence="1">
    <location>
        <begin position="150"/>
        <end position="168"/>
    </location>
</feature>
<dbReference type="GO" id="GO:0016020">
    <property type="term" value="C:membrane"/>
    <property type="evidence" value="ECO:0007669"/>
    <property type="project" value="TreeGrafter"/>
</dbReference>
<feature type="transmembrane region" description="Helical" evidence="1">
    <location>
        <begin position="53"/>
        <end position="71"/>
    </location>
</feature>
<dbReference type="RefSeq" id="WP_097154054.1">
    <property type="nucleotide sequence ID" value="NZ_OBEL01000002.1"/>
</dbReference>
<keyword evidence="1" id="KW-0472">Membrane</keyword>
<dbReference type="InterPro" id="IPR005804">
    <property type="entry name" value="FA_desaturase_dom"/>
</dbReference>
<dbReference type="Pfam" id="PF00487">
    <property type="entry name" value="FA_desaturase"/>
    <property type="match status" value="1"/>
</dbReference>
<evidence type="ECO:0000313" key="3">
    <source>
        <dbReference type="EMBL" id="SNZ19321.1"/>
    </source>
</evidence>
<keyword evidence="1" id="KW-1133">Transmembrane helix</keyword>
<dbReference type="GO" id="GO:0006629">
    <property type="term" value="P:lipid metabolic process"/>
    <property type="evidence" value="ECO:0007669"/>
    <property type="project" value="InterPro"/>
</dbReference>
<feature type="transmembrane region" description="Helical" evidence="1">
    <location>
        <begin position="180"/>
        <end position="205"/>
    </location>
</feature>
<dbReference type="Proteomes" id="UP000219439">
    <property type="component" value="Unassembled WGS sequence"/>
</dbReference>
<evidence type="ECO:0000259" key="2">
    <source>
        <dbReference type="Pfam" id="PF00487"/>
    </source>
</evidence>
<reference evidence="3 4" key="1">
    <citation type="submission" date="2017-09" db="EMBL/GenBank/DDBJ databases">
        <authorList>
            <person name="Ehlers B."/>
            <person name="Leendertz F.H."/>
        </authorList>
    </citation>
    <scope>NUCLEOTIDE SEQUENCE [LARGE SCALE GENOMIC DNA]</scope>
    <source>
        <strain evidence="3 4">DSM 18289</strain>
    </source>
</reference>
<feature type="domain" description="Fatty acid desaturase" evidence="2">
    <location>
        <begin position="54"/>
        <end position="292"/>
    </location>
</feature>
<dbReference type="EMBL" id="OBEL01000002">
    <property type="protein sequence ID" value="SNZ19321.1"/>
    <property type="molecule type" value="Genomic_DNA"/>
</dbReference>
<dbReference type="GO" id="GO:0016717">
    <property type="term" value="F:oxidoreductase activity, acting on paired donors, with oxidation of a pair of donors resulting in the reduction of molecular oxygen to two molecules of water"/>
    <property type="evidence" value="ECO:0007669"/>
    <property type="project" value="TreeGrafter"/>
</dbReference>
<accession>A0A285PHG8</accession>
<keyword evidence="4" id="KW-1185">Reference proteome</keyword>
<evidence type="ECO:0000256" key="1">
    <source>
        <dbReference type="SAM" id="Phobius"/>
    </source>
</evidence>
<feature type="transmembrane region" description="Helical" evidence="1">
    <location>
        <begin position="211"/>
        <end position="230"/>
    </location>
</feature>
<dbReference type="PANTHER" id="PTHR19353">
    <property type="entry name" value="FATTY ACID DESATURASE 2"/>
    <property type="match status" value="1"/>
</dbReference>
<proteinExistence type="predicted"/>